<feature type="compositionally biased region" description="Basic and acidic residues" evidence="8">
    <location>
        <begin position="597"/>
        <end position="606"/>
    </location>
</feature>
<evidence type="ECO:0000256" key="7">
    <source>
        <dbReference type="ARBA" id="ARBA00023136"/>
    </source>
</evidence>
<dbReference type="Pfam" id="PF02028">
    <property type="entry name" value="BCCT"/>
    <property type="match status" value="1"/>
</dbReference>
<proteinExistence type="inferred from homology"/>
<evidence type="ECO:0000256" key="3">
    <source>
        <dbReference type="ARBA" id="ARBA00022448"/>
    </source>
</evidence>
<feature type="compositionally biased region" description="Low complexity" evidence="8">
    <location>
        <begin position="558"/>
        <end position="567"/>
    </location>
</feature>
<gene>
    <name evidence="10" type="ORF">CIK65_11135</name>
</gene>
<keyword evidence="3" id="KW-0813">Transport</keyword>
<comment type="similarity">
    <text evidence="2">Belongs to the BCCT transporter (TC 2.A.15) family.</text>
</comment>
<evidence type="ECO:0000313" key="11">
    <source>
        <dbReference type="Proteomes" id="UP000218620"/>
    </source>
</evidence>
<evidence type="ECO:0000256" key="8">
    <source>
        <dbReference type="SAM" id="MobiDB-lite"/>
    </source>
</evidence>
<keyword evidence="4" id="KW-1003">Cell membrane</keyword>
<dbReference type="PANTHER" id="PTHR30047:SF7">
    <property type="entry name" value="HIGH-AFFINITY CHOLINE TRANSPORT PROTEIN"/>
    <property type="match status" value="1"/>
</dbReference>
<dbReference type="NCBIfam" id="TIGR00842">
    <property type="entry name" value="bcct"/>
    <property type="match status" value="1"/>
</dbReference>
<dbReference type="PANTHER" id="PTHR30047">
    <property type="entry name" value="HIGH-AFFINITY CHOLINE TRANSPORT PROTEIN-RELATED"/>
    <property type="match status" value="1"/>
</dbReference>
<keyword evidence="6 9" id="KW-1133">Transmembrane helix</keyword>
<comment type="caution">
    <text evidence="10">The sequence shown here is derived from an EMBL/GenBank/DDBJ whole genome shotgun (WGS) entry which is preliminary data.</text>
</comment>
<accession>A0A2A3YS67</accession>
<sequence length="606" mass="66645">MLPLRYTFATGRPFQTLRLRTNPAIFFSSAAVIILFVLATIFFTDALDSGVSVASDWLLTNLGWFYILGVTVFLVFLIYIAASRYGRAKLGPDNEEPEHSNGAWFAMLFAAGIGSILMFWGVAEPVSHFGDPPRGSLGIEPGTVEAATDAMNFTYYHFTLHTWTIFTLPALCFAYFIHKRNLPPRVSSIFQPILGEKIHGPIGKFIDVVAIIGTVFGIAVSIGLGTLQINGGLAQVIGIPENALWQLIIIGVVCGLATISVSMGLDKGIKVLSNINIVVAVLLLIFIIVLGPTLFMARGIFESLGTYIQTLPELALWNDTFADTGWQNTWTVFYWAWTITWSPFVGIFIARISRGRTIRQFVIGVLAIPSAFSVIWFGVFGYASFDIEFNQGGGLVDRVVEQGDVPGALFAFLEHYPLAAPVSVIAIILVIIFFVTSVDSAALVVDTMNNGHEDFNPLGQRIFWALAIAVVTAALLVFSGSGGLEALQSTIILVGLPFFIIAYFQIYALMRALREDAGELPRVRMRKWKKVLPPEEVERRADEDDVFAHEYDDEEEVVTAPEAVEPAPEFRDPYISEDGKKKKRYGTLASRTGSAKNEPDRPSSSE</sequence>
<comment type="subcellular location">
    <subcellularLocation>
        <location evidence="1">Cell membrane</location>
        <topology evidence="1">Multi-pass membrane protein</topology>
    </subcellularLocation>
</comment>
<dbReference type="GO" id="GO:0005886">
    <property type="term" value="C:plasma membrane"/>
    <property type="evidence" value="ECO:0007669"/>
    <property type="project" value="UniProtKB-SubCell"/>
</dbReference>
<feature type="transmembrane region" description="Helical" evidence="9">
    <location>
        <begin position="277"/>
        <end position="297"/>
    </location>
</feature>
<feature type="transmembrane region" description="Helical" evidence="9">
    <location>
        <begin position="462"/>
        <end position="480"/>
    </location>
</feature>
<reference evidence="10 11" key="1">
    <citation type="journal article" date="2017" name="Elife">
        <title>Extensive horizontal gene transfer in cheese-associated bacteria.</title>
        <authorList>
            <person name="Bonham K.S."/>
            <person name="Wolfe B.E."/>
            <person name="Dutton R.J."/>
        </authorList>
    </citation>
    <scope>NUCLEOTIDE SEQUENCE [LARGE SCALE GENOMIC DNA]</scope>
    <source>
        <strain evidence="10 11">962_8</strain>
    </source>
</reference>
<dbReference type="Proteomes" id="UP000218620">
    <property type="component" value="Unassembled WGS sequence"/>
</dbReference>
<feature type="transmembrane region" description="Helical" evidence="9">
    <location>
        <begin position="21"/>
        <end position="43"/>
    </location>
</feature>
<dbReference type="InterPro" id="IPR000060">
    <property type="entry name" value="BCCT_transptr"/>
</dbReference>
<feature type="transmembrane region" description="Helical" evidence="9">
    <location>
        <begin position="486"/>
        <end position="504"/>
    </location>
</feature>
<keyword evidence="5 9" id="KW-0812">Transmembrane</keyword>
<evidence type="ECO:0000256" key="1">
    <source>
        <dbReference type="ARBA" id="ARBA00004651"/>
    </source>
</evidence>
<feature type="transmembrane region" description="Helical" evidence="9">
    <location>
        <begin position="418"/>
        <end position="441"/>
    </location>
</feature>
<organism evidence="10 11">
    <name type="scientific">Brevibacterium aurantiacum</name>
    <dbReference type="NCBI Taxonomy" id="273384"/>
    <lineage>
        <taxon>Bacteria</taxon>
        <taxon>Bacillati</taxon>
        <taxon>Actinomycetota</taxon>
        <taxon>Actinomycetes</taxon>
        <taxon>Micrococcales</taxon>
        <taxon>Brevibacteriaceae</taxon>
        <taxon>Brevibacterium</taxon>
    </lineage>
</organism>
<feature type="transmembrane region" description="Helical" evidence="9">
    <location>
        <begin position="362"/>
        <end position="385"/>
    </location>
</feature>
<feature type="transmembrane region" description="Helical" evidence="9">
    <location>
        <begin position="205"/>
        <end position="224"/>
    </location>
</feature>
<feature type="transmembrane region" description="Helical" evidence="9">
    <location>
        <begin position="332"/>
        <end position="350"/>
    </location>
</feature>
<feature type="transmembrane region" description="Helical" evidence="9">
    <location>
        <begin position="244"/>
        <end position="265"/>
    </location>
</feature>
<evidence type="ECO:0000256" key="5">
    <source>
        <dbReference type="ARBA" id="ARBA00022692"/>
    </source>
</evidence>
<name>A0A2A3YS67_BREAU</name>
<protein>
    <submittedName>
        <fullName evidence="10">Multidrug DMT transporter permease</fullName>
    </submittedName>
</protein>
<evidence type="ECO:0000313" key="10">
    <source>
        <dbReference type="EMBL" id="PCC42642.1"/>
    </source>
</evidence>
<evidence type="ECO:0000256" key="2">
    <source>
        <dbReference type="ARBA" id="ARBA00005658"/>
    </source>
</evidence>
<dbReference type="GO" id="GO:0022857">
    <property type="term" value="F:transmembrane transporter activity"/>
    <property type="evidence" value="ECO:0007669"/>
    <property type="project" value="InterPro"/>
</dbReference>
<feature type="transmembrane region" description="Helical" evidence="9">
    <location>
        <begin position="103"/>
        <end position="123"/>
    </location>
</feature>
<feature type="compositionally biased region" description="Basic and acidic residues" evidence="8">
    <location>
        <begin position="568"/>
        <end position="580"/>
    </location>
</feature>
<evidence type="ECO:0000256" key="4">
    <source>
        <dbReference type="ARBA" id="ARBA00022475"/>
    </source>
</evidence>
<feature type="transmembrane region" description="Helical" evidence="9">
    <location>
        <begin position="63"/>
        <end position="82"/>
    </location>
</feature>
<dbReference type="EMBL" id="NRGQ01000015">
    <property type="protein sequence ID" value="PCC42642.1"/>
    <property type="molecule type" value="Genomic_DNA"/>
</dbReference>
<evidence type="ECO:0000256" key="9">
    <source>
        <dbReference type="SAM" id="Phobius"/>
    </source>
</evidence>
<keyword evidence="7 9" id="KW-0472">Membrane</keyword>
<feature type="region of interest" description="Disordered" evidence="8">
    <location>
        <begin position="556"/>
        <end position="606"/>
    </location>
</feature>
<feature type="transmembrane region" description="Helical" evidence="9">
    <location>
        <begin position="155"/>
        <end position="177"/>
    </location>
</feature>
<evidence type="ECO:0000256" key="6">
    <source>
        <dbReference type="ARBA" id="ARBA00022989"/>
    </source>
</evidence>
<dbReference type="AlphaFoldDB" id="A0A2A3YS67"/>